<dbReference type="EMBL" id="CP019650">
    <property type="protein sequence ID" value="AQQ68432.1"/>
    <property type="molecule type" value="Genomic_DNA"/>
</dbReference>
<accession>A0A1Q2M879</accession>
<evidence type="ECO:0000259" key="8">
    <source>
        <dbReference type="Pfam" id="PF02770"/>
    </source>
</evidence>
<evidence type="ECO:0000313" key="11">
    <source>
        <dbReference type="Proteomes" id="UP000188219"/>
    </source>
</evidence>
<dbReference type="SUPFAM" id="SSF47203">
    <property type="entry name" value="Acyl-CoA dehydrogenase C-terminal domain-like"/>
    <property type="match status" value="1"/>
</dbReference>
<dbReference type="RefSeq" id="WP_077405703.1">
    <property type="nucleotide sequence ID" value="NZ_CP019650.1"/>
</dbReference>
<reference evidence="10" key="1">
    <citation type="submission" date="2017-02" db="EMBL/GenBank/DDBJ databases">
        <title>Genome of Microbulbifer agarilyticus GP101.</title>
        <authorList>
            <person name="Jung J."/>
            <person name="Bae S.S."/>
            <person name="Baek K."/>
        </authorList>
    </citation>
    <scope>NUCLEOTIDE SEQUENCE [LARGE SCALE GENOMIC DNA]</scope>
    <source>
        <strain evidence="10">GP101</strain>
    </source>
</reference>
<dbReference type="Pfam" id="PF00441">
    <property type="entry name" value="Acyl-CoA_dh_1"/>
    <property type="match status" value="1"/>
</dbReference>
<evidence type="ECO:0000313" key="10">
    <source>
        <dbReference type="EMBL" id="AQQ68432.1"/>
    </source>
</evidence>
<organism evidence="10 11">
    <name type="scientific">Microbulbifer agarilyticus</name>
    <dbReference type="NCBI Taxonomy" id="260552"/>
    <lineage>
        <taxon>Bacteria</taxon>
        <taxon>Pseudomonadati</taxon>
        <taxon>Pseudomonadota</taxon>
        <taxon>Gammaproteobacteria</taxon>
        <taxon>Cellvibrionales</taxon>
        <taxon>Microbulbiferaceae</taxon>
        <taxon>Microbulbifer</taxon>
    </lineage>
</organism>
<protein>
    <submittedName>
        <fullName evidence="10">DNA alkylation response protein</fullName>
    </submittedName>
</protein>
<evidence type="ECO:0000256" key="4">
    <source>
        <dbReference type="ARBA" id="ARBA00022827"/>
    </source>
</evidence>
<dbReference type="OrthoDB" id="9771038at2"/>
<proteinExistence type="inferred from homology"/>
<dbReference type="PROSITE" id="PS00073">
    <property type="entry name" value="ACYL_COA_DH_2"/>
    <property type="match status" value="1"/>
</dbReference>
<dbReference type="InterPro" id="IPR009100">
    <property type="entry name" value="AcylCoA_DH/oxidase_NM_dom_sf"/>
</dbReference>
<keyword evidence="5" id="KW-0560">Oxidoreductase</keyword>
<feature type="compositionally biased region" description="Polar residues" evidence="6">
    <location>
        <begin position="199"/>
        <end position="210"/>
    </location>
</feature>
<dbReference type="KEGG" id="maga:Mag101_12915"/>
<feature type="domain" description="Acyl-CoA oxidase/dehydrogenase middle" evidence="8">
    <location>
        <begin position="188"/>
        <end position="284"/>
    </location>
</feature>
<feature type="domain" description="Adaptive response protein AidB N-terminal" evidence="9">
    <location>
        <begin position="18"/>
        <end position="172"/>
    </location>
</feature>
<dbReference type="InterPro" id="IPR009075">
    <property type="entry name" value="AcylCo_DH/oxidase_C"/>
</dbReference>
<comment type="similarity">
    <text evidence="2 5">Belongs to the acyl-CoA dehydrogenase family.</text>
</comment>
<dbReference type="Proteomes" id="UP000188219">
    <property type="component" value="Chromosome"/>
</dbReference>
<sequence length="555" mass="61565">MQNNNNGPAQTGTHQVFNQPEPLQGHNLYAGDDALKESVIRYGGHWGEDDLQRYGEICGRPEWIEHGFQANAHKPEFEPHDRGGNRIDQVNYHPAYHQLMQLAKSEGLHSSPWTDPQPGAHIVRAAKYYLHSQLESGHCCPVTMTFACLPALQKNPAVAKYWLPKITEQAYDHSNRPYFEKPALTIGMGMTEKQGGSDVRSNTSQATPSPGETAGLYTIRGHKWFLSAPMCDGFLMLAQTARGLSCFLVPRWRPDGSKNPIEIQRLKDKAGNVANASSEVELRDAIGWLVGDEGAGIKTIIEMVALTRFDCMIGSAAAQRQATLQAIYHAQHRCAFGKKLSAQPLMQNVLADLQLEVEGSLALSMRMAQALDHPDEEHQQHLLRLGAAVGKYWICKRTPHHNYEAMECLGGNGLIENFITARLYRDAPVNAIWEGSGNIQALDMLRTKHKEPEILDSWIDELAKSSGSDLCFDRALTHLKAELKKDNDLEYRARDIADQLALTMQAHLLIQGSPAPVADAFIQSRLHRHNSHNVGTIPLGADLDLLIERGDPLSG</sequence>
<dbReference type="Pfam" id="PF18158">
    <property type="entry name" value="AidB_N"/>
    <property type="match status" value="1"/>
</dbReference>
<dbReference type="SUPFAM" id="SSF56645">
    <property type="entry name" value="Acyl-CoA dehydrogenase NM domain-like"/>
    <property type="match status" value="1"/>
</dbReference>
<dbReference type="PANTHER" id="PTHR42707:SF3">
    <property type="entry name" value="ACYL-COA DEHYDROGENASE AIDB-RELATED"/>
    <property type="match status" value="1"/>
</dbReference>
<evidence type="ECO:0000256" key="2">
    <source>
        <dbReference type="ARBA" id="ARBA00009347"/>
    </source>
</evidence>
<comment type="cofactor">
    <cofactor evidence="1 5">
        <name>FAD</name>
        <dbReference type="ChEBI" id="CHEBI:57692"/>
    </cofactor>
</comment>
<evidence type="ECO:0000259" key="9">
    <source>
        <dbReference type="Pfam" id="PF18158"/>
    </source>
</evidence>
<evidence type="ECO:0000256" key="6">
    <source>
        <dbReference type="SAM" id="MobiDB-lite"/>
    </source>
</evidence>
<dbReference type="InterPro" id="IPR006089">
    <property type="entry name" value="Acyl-CoA_DH_CS"/>
</dbReference>
<dbReference type="Gene3D" id="2.40.110.20">
    <property type="match status" value="1"/>
</dbReference>
<dbReference type="InterPro" id="IPR052904">
    <property type="entry name" value="Acyl-CoA_dehydrogenase-like"/>
</dbReference>
<dbReference type="Pfam" id="PF02770">
    <property type="entry name" value="Acyl-CoA_dh_M"/>
    <property type="match status" value="1"/>
</dbReference>
<keyword evidence="4 5" id="KW-0274">FAD</keyword>
<dbReference type="Gene3D" id="1.20.140.10">
    <property type="entry name" value="Butyryl-CoA Dehydrogenase, subunit A, domain 3"/>
    <property type="match status" value="1"/>
</dbReference>
<evidence type="ECO:0000256" key="5">
    <source>
        <dbReference type="RuleBase" id="RU362125"/>
    </source>
</evidence>
<feature type="region of interest" description="Disordered" evidence="6">
    <location>
        <begin position="193"/>
        <end position="212"/>
    </location>
</feature>
<gene>
    <name evidence="10" type="ORF">Mag101_12915</name>
</gene>
<feature type="domain" description="Acyl-CoA dehydrogenase/oxidase C-terminal" evidence="7">
    <location>
        <begin position="294"/>
        <end position="446"/>
    </location>
</feature>
<dbReference type="InterPro" id="IPR041504">
    <property type="entry name" value="AidB_N"/>
</dbReference>
<evidence type="ECO:0000256" key="1">
    <source>
        <dbReference type="ARBA" id="ARBA00001974"/>
    </source>
</evidence>
<keyword evidence="3 5" id="KW-0285">Flavoprotein</keyword>
<evidence type="ECO:0000256" key="3">
    <source>
        <dbReference type="ARBA" id="ARBA00022630"/>
    </source>
</evidence>
<evidence type="ECO:0000259" key="7">
    <source>
        <dbReference type="Pfam" id="PF00441"/>
    </source>
</evidence>
<dbReference type="InterPro" id="IPR036250">
    <property type="entry name" value="AcylCo_DH-like_C"/>
</dbReference>
<dbReference type="Gene3D" id="6.10.250.600">
    <property type="match status" value="1"/>
</dbReference>
<name>A0A1Q2M879_9GAMM</name>
<dbReference type="AlphaFoldDB" id="A0A1Q2M879"/>
<keyword evidence="11" id="KW-1185">Reference proteome</keyword>
<dbReference type="STRING" id="260552.Mag101_12915"/>
<dbReference type="GO" id="GO:0003995">
    <property type="term" value="F:acyl-CoA dehydrogenase activity"/>
    <property type="evidence" value="ECO:0007669"/>
    <property type="project" value="InterPro"/>
</dbReference>
<dbReference type="InterPro" id="IPR006091">
    <property type="entry name" value="Acyl-CoA_Oxase/DH_mid-dom"/>
</dbReference>
<dbReference type="PANTHER" id="PTHR42707">
    <property type="entry name" value="ACYL-COA DEHYDROGENASE"/>
    <property type="match status" value="1"/>
</dbReference>
<dbReference type="eggNOG" id="COG1960">
    <property type="taxonomic scope" value="Bacteria"/>
</dbReference>